<organism evidence="3 4">
    <name type="scientific">Lentzea cavernae</name>
    <dbReference type="NCBI Taxonomy" id="2020703"/>
    <lineage>
        <taxon>Bacteria</taxon>
        <taxon>Bacillati</taxon>
        <taxon>Actinomycetota</taxon>
        <taxon>Actinomycetes</taxon>
        <taxon>Pseudonocardiales</taxon>
        <taxon>Pseudonocardiaceae</taxon>
        <taxon>Lentzea</taxon>
    </lineage>
</organism>
<gene>
    <name evidence="3" type="ORF">GCM10017774_73990</name>
</gene>
<evidence type="ECO:0000256" key="1">
    <source>
        <dbReference type="ARBA" id="ARBA00023002"/>
    </source>
</evidence>
<accession>A0ABQ3MRA7</accession>
<evidence type="ECO:0000313" key="3">
    <source>
        <dbReference type="EMBL" id="GHH56244.1"/>
    </source>
</evidence>
<evidence type="ECO:0000259" key="2">
    <source>
        <dbReference type="Pfam" id="PF07992"/>
    </source>
</evidence>
<dbReference type="InterPro" id="IPR036188">
    <property type="entry name" value="FAD/NAD-bd_sf"/>
</dbReference>
<comment type="caution">
    <text evidence="3">The sequence shown here is derived from an EMBL/GenBank/DDBJ whole genome shotgun (WGS) entry which is preliminary data.</text>
</comment>
<dbReference type="InterPro" id="IPR023753">
    <property type="entry name" value="FAD/NAD-binding_dom"/>
</dbReference>
<dbReference type="Gene3D" id="1.10.10.1100">
    <property type="entry name" value="BFD-like [2Fe-2S]-binding domain"/>
    <property type="match status" value="1"/>
</dbReference>
<dbReference type="Gene3D" id="3.50.50.60">
    <property type="entry name" value="FAD/NAD(P)-binding domain"/>
    <property type="match status" value="3"/>
</dbReference>
<name>A0ABQ3MRA7_9PSEU</name>
<dbReference type="PANTHER" id="PTHR42949:SF3">
    <property type="entry name" value="ANAEROBIC GLYCEROL-3-PHOSPHATE DEHYDROGENASE SUBUNIT B"/>
    <property type="match status" value="1"/>
</dbReference>
<feature type="domain" description="FAD/NAD(P)-binding" evidence="2">
    <location>
        <begin position="1"/>
        <end position="274"/>
    </location>
</feature>
<dbReference type="PRINTS" id="PR00469">
    <property type="entry name" value="PNDRDTASEII"/>
</dbReference>
<dbReference type="PANTHER" id="PTHR42949">
    <property type="entry name" value="ANAEROBIC GLYCEROL-3-PHOSPHATE DEHYDROGENASE SUBUNIT B"/>
    <property type="match status" value="1"/>
</dbReference>
<evidence type="ECO:0000313" key="4">
    <source>
        <dbReference type="Proteomes" id="UP000605568"/>
    </source>
</evidence>
<dbReference type="RefSeq" id="WP_191304050.1">
    <property type="nucleotide sequence ID" value="NZ_BNAR01000016.1"/>
</dbReference>
<dbReference type="InterPro" id="IPR041854">
    <property type="entry name" value="BFD-like_2Fe2S-bd_dom_sf"/>
</dbReference>
<dbReference type="PRINTS" id="PR00368">
    <property type="entry name" value="FADPNR"/>
</dbReference>
<keyword evidence="1" id="KW-0560">Oxidoreductase</keyword>
<dbReference type="InterPro" id="IPR051691">
    <property type="entry name" value="Metab_Enz_Cyan_OpOx_G3PDH"/>
</dbReference>
<sequence length="396" mass="41848">MRVVVVGAGPAGMAAARTAADAGAEVVMVDSEPDAGGQYLRGRAKFSHPGVTHLKNTEAWMVEGDVLHLRGPAVLRFDALVVATGAYDRPLPFPGWDGPGVITAGAAQALAKQGITLAGRVIVSGTGPFLLPVATALQDLGATLVGVYEASSPARWLREARAVAANRHKIGELAGYRKVLPRLETRTAVIGKHGDRVTVAKLDSQWRPVSHRTEHADLVCVGYGFLPRTDLLPSASRTDDFLDVDEHQRTSVEHVYAAGEVTGIGGADLAEAEGVVAGAAAAGHKPPANALEAVRRGRLFAGALARAHAVQPGWKSWPHQDTTVCRCEKVRLEDLSDATSMRELKLTSRVALGRCQGRICARNAAELTGVPFDGQRRVIAIPIPLGELADLPEEKS</sequence>
<proteinExistence type="predicted"/>
<dbReference type="Proteomes" id="UP000605568">
    <property type="component" value="Unassembled WGS sequence"/>
</dbReference>
<dbReference type="SUPFAM" id="SSF51905">
    <property type="entry name" value="FAD/NAD(P)-binding domain"/>
    <property type="match status" value="1"/>
</dbReference>
<dbReference type="Pfam" id="PF07992">
    <property type="entry name" value="Pyr_redox_2"/>
    <property type="match status" value="1"/>
</dbReference>
<protein>
    <submittedName>
        <fullName evidence="3">Pyridine nucleotide-disulfide oxidoreductase</fullName>
    </submittedName>
</protein>
<dbReference type="EMBL" id="BNAR01000016">
    <property type="protein sequence ID" value="GHH56244.1"/>
    <property type="molecule type" value="Genomic_DNA"/>
</dbReference>
<keyword evidence="4" id="KW-1185">Reference proteome</keyword>
<reference evidence="4" key="1">
    <citation type="journal article" date="2019" name="Int. J. Syst. Evol. Microbiol.">
        <title>The Global Catalogue of Microorganisms (GCM) 10K type strain sequencing project: providing services to taxonomists for standard genome sequencing and annotation.</title>
        <authorList>
            <consortium name="The Broad Institute Genomics Platform"/>
            <consortium name="The Broad Institute Genome Sequencing Center for Infectious Disease"/>
            <person name="Wu L."/>
            <person name="Ma J."/>
        </authorList>
    </citation>
    <scope>NUCLEOTIDE SEQUENCE [LARGE SCALE GENOMIC DNA]</scope>
    <source>
        <strain evidence="4">CGMCC 4.7367</strain>
    </source>
</reference>